<evidence type="ECO:0000256" key="1">
    <source>
        <dbReference type="SAM" id="MobiDB-lite"/>
    </source>
</evidence>
<name>A0AAE8MSB7_9PEZI</name>
<dbReference type="EMBL" id="ONZQ02000002">
    <property type="protein sequence ID" value="SPN98726.1"/>
    <property type="molecule type" value="Genomic_DNA"/>
</dbReference>
<evidence type="ECO:0000313" key="2">
    <source>
        <dbReference type="EMBL" id="SPN98726.1"/>
    </source>
</evidence>
<organism evidence="2 3">
    <name type="scientific">Cephalotrichum gorgonifer</name>
    <dbReference type="NCBI Taxonomy" id="2041049"/>
    <lineage>
        <taxon>Eukaryota</taxon>
        <taxon>Fungi</taxon>
        <taxon>Dikarya</taxon>
        <taxon>Ascomycota</taxon>
        <taxon>Pezizomycotina</taxon>
        <taxon>Sordariomycetes</taxon>
        <taxon>Hypocreomycetidae</taxon>
        <taxon>Microascales</taxon>
        <taxon>Microascaceae</taxon>
        <taxon>Cephalotrichum</taxon>
    </lineage>
</organism>
<feature type="compositionally biased region" description="Basic and acidic residues" evidence="1">
    <location>
        <begin position="83"/>
        <end position="102"/>
    </location>
</feature>
<protein>
    <submittedName>
        <fullName evidence="2">Uncharacterized protein</fullName>
    </submittedName>
</protein>
<proteinExistence type="predicted"/>
<dbReference type="Proteomes" id="UP001187682">
    <property type="component" value="Unassembled WGS sequence"/>
</dbReference>
<comment type="caution">
    <text evidence="2">The sequence shown here is derived from an EMBL/GenBank/DDBJ whole genome shotgun (WGS) entry which is preliminary data.</text>
</comment>
<reference evidence="2" key="1">
    <citation type="submission" date="2018-03" db="EMBL/GenBank/DDBJ databases">
        <authorList>
            <person name="Guldener U."/>
        </authorList>
    </citation>
    <scope>NUCLEOTIDE SEQUENCE</scope>
</reference>
<evidence type="ECO:0000313" key="3">
    <source>
        <dbReference type="Proteomes" id="UP001187682"/>
    </source>
</evidence>
<gene>
    <name evidence="2" type="ORF">DNG_01771</name>
</gene>
<feature type="region of interest" description="Disordered" evidence="1">
    <location>
        <begin position="78"/>
        <end position="102"/>
    </location>
</feature>
<dbReference type="AlphaFoldDB" id="A0AAE8MSB7"/>
<sequence length="102" mass="11896">MGKCYTRKPLVDLQHDKWDPEYYICNNGKMRGTDHQFRTKLASVAGRLYNSHRYRSKIMACGPALRSEFEPRIQFKTAGQAANDREEQEEKAAREKKWAADT</sequence>
<accession>A0AAE8MSB7</accession>
<keyword evidence="3" id="KW-1185">Reference proteome</keyword>